<dbReference type="CDD" id="cd00009">
    <property type="entry name" value="AAA"/>
    <property type="match status" value="1"/>
</dbReference>
<dbReference type="GO" id="GO:0006261">
    <property type="term" value="P:DNA-templated DNA replication"/>
    <property type="evidence" value="ECO:0007669"/>
    <property type="project" value="TreeGrafter"/>
</dbReference>
<evidence type="ECO:0000256" key="2">
    <source>
        <dbReference type="ARBA" id="ARBA00012417"/>
    </source>
</evidence>
<feature type="compositionally biased region" description="Low complexity" evidence="12">
    <location>
        <begin position="368"/>
        <end position="392"/>
    </location>
</feature>
<evidence type="ECO:0000256" key="3">
    <source>
        <dbReference type="ARBA" id="ARBA00022679"/>
    </source>
</evidence>
<dbReference type="InterPro" id="IPR050238">
    <property type="entry name" value="DNA_Rep/Repair_Clamp_Loader"/>
</dbReference>
<dbReference type="InterPro" id="IPR027417">
    <property type="entry name" value="P-loop_NTPase"/>
</dbReference>
<evidence type="ECO:0000259" key="13">
    <source>
        <dbReference type="SMART" id="SM00382"/>
    </source>
</evidence>
<evidence type="ECO:0000256" key="9">
    <source>
        <dbReference type="ARBA" id="ARBA00022840"/>
    </source>
</evidence>
<proteinExistence type="inferred from homology"/>
<dbReference type="SUPFAM" id="SSF48019">
    <property type="entry name" value="post-AAA+ oligomerization domain-like"/>
    <property type="match status" value="1"/>
</dbReference>
<dbReference type="NCBIfam" id="NF005846">
    <property type="entry name" value="PRK07764.1-6"/>
    <property type="match status" value="1"/>
</dbReference>
<dbReference type="SMART" id="SM00382">
    <property type="entry name" value="AAA"/>
    <property type="match status" value="1"/>
</dbReference>
<keyword evidence="4 14" id="KW-0548">Nucleotidyltransferase</keyword>
<dbReference type="InterPro" id="IPR012763">
    <property type="entry name" value="DNA_pol_III_sug/sutau_N"/>
</dbReference>
<dbReference type="PANTHER" id="PTHR11669">
    <property type="entry name" value="REPLICATION FACTOR C / DNA POLYMERASE III GAMMA-TAU SUBUNIT"/>
    <property type="match status" value="1"/>
</dbReference>
<dbReference type="RefSeq" id="WP_005524682.1">
    <property type="nucleotide sequence ID" value="NZ_CP050134.2"/>
</dbReference>
<dbReference type="InterPro" id="IPR008921">
    <property type="entry name" value="DNA_pol3_clamp-load_cplx_C"/>
</dbReference>
<feature type="region of interest" description="Disordered" evidence="12">
    <location>
        <begin position="367"/>
        <end position="450"/>
    </location>
</feature>
<feature type="compositionally biased region" description="Polar residues" evidence="12">
    <location>
        <begin position="720"/>
        <end position="737"/>
    </location>
</feature>
<organism evidence="14 15">
    <name type="scientific">Corynebacterium matruchotii</name>
    <dbReference type="NCBI Taxonomy" id="43768"/>
    <lineage>
        <taxon>Bacteria</taxon>
        <taxon>Bacillati</taxon>
        <taxon>Actinomycetota</taxon>
        <taxon>Actinomycetes</taxon>
        <taxon>Mycobacteriales</taxon>
        <taxon>Corynebacteriaceae</taxon>
        <taxon>Corynebacterium</taxon>
    </lineage>
</organism>
<evidence type="ECO:0000256" key="5">
    <source>
        <dbReference type="ARBA" id="ARBA00022705"/>
    </source>
</evidence>
<evidence type="ECO:0000313" key="14">
    <source>
        <dbReference type="EMBL" id="SPW24290.1"/>
    </source>
</evidence>
<keyword evidence="5" id="KW-0235">DNA replication</keyword>
<evidence type="ECO:0000256" key="8">
    <source>
        <dbReference type="ARBA" id="ARBA00022833"/>
    </source>
</evidence>
<gene>
    <name evidence="14" type="primary">dnaX_2</name>
    <name evidence="14" type="ORF">NCTC10254_00661</name>
</gene>
<dbReference type="NCBIfam" id="TIGR02397">
    <property type="entry name" value="dnaX_nterm"/>
    <property type="match status" value="1"/>
</dbReference>
<dbReference type="InterPro" id="IPR022754">
    <property type="entry name" value="DNA_pol_III_gamma-3"/>
</dbReference>
<dbReference type="EC" id="2.7.7.7" evidence="2"/>
<evidence type="ECO:0000256" key="7">
    <source>
        <dbReference type="ARBA" id="ARBA00022741"/>
    </source>
</evidence>
<keyword evidence="7" id="KW-0547">Nucleotide-binding</keyword>
<dbReference type="FunFam" id="3.40.50.300:FF:000014">
    <property type="entry name" value="DNA polymerase III subunit gamma/tau"/>
    <property type="match status" value="1"/>
</dbReference>
<evidence type="ECO:0000256" key="6">
    <source>
        <dbReference type="ARBA" id="ARBA00022723"/>
    </source>
</evidence>
<sequence>MALYRKYRPGSFNELVGQEQVTVPLSAALDNGRINHAYLFSGPRGCGKTSSARIMARSLNCVNGPTSKPCGKCNSCVSLAANGPGNLDVTELDAASHNGVDDMRELRDRAMFAPAESRYRIFIIDEAHMITNQGSNALLKIVEEPPAHLIFIFATTEPEKVIGTIRSRTHHYPFRLLTPQAMRGLLERTVAAEGAIIEESVYPLVIRAGGGSPRDTLSILDQLLAGTGPDGLTYQYARMLLGVTDDTLIDATIAALATNDRASLFTTVDDVIEAGLSPRKFSEDLLDRLRDLMLLQAVPDAVNLGLVDAPTDRGEILLQQAQEFDSQRIPRIAGILNDGLSSLKGATSPRLLLEILCAKMLIEPGGQAAPAPALSAPSARPTPAAPASTPSSKYERPSQRRAREAQEARNVAEKPEVVEAPVEAKPRESEESPETRSTPPQPASTSVHAQPIDAIKNAWDKIRSTVSKTNAVAGILLTGAQPLGIADETLVLGHNTGALASRLNAPEHNATIQSAVLETTGLELEVRCEVGTNPKAFGFETDSPKPVWNPEQDAGEAGSDGDAQETAAQEAESTNPVAAEQVEPAESGHTPKLAKSDVDSGLVQLPEDATEPEATPPSPPTPEPAREVAPEPEPSAPPVPPALAAPEDTWGEPARLGGAPESAPDMPKSDSAVVPEDASEAGTNPAVAPNQQSSTANPAVESATSIWGQPAQLGGGGGPTHQSAHQPTHQPTYQAQPAQPVHERPAPQAQTQPQPSARPTTSTWRERARRGNKLLAEQQNAPRFSDGTPAPPEPSEPWDAPPPPPPQADVPEMSAPEPGVEAGFGAGAAPVSGAAPGQPVPPAPKGAPEPSEQRESVVPATPVGPASPVSPGVSAPTTSIASASAASAAPARASQNAAPAPGSAPDSGSSPGAGTSNDSSHRRTHHQHHQSRQPHRPGDEEAEMMHQAATELGEHDHRDAMTIAISLVEQELGGRVV</sequence>
<dbReference type="Gene3D" id="1.20.272.10">
    <property type="match status" value="1"/>
</dbReference>
<dbReference type="GO" id="GO:0046872">
    <property type="term" value="F:metal ion binding"/>
    <property type="evidence" value="ECO:0007669"/>
    <property type="project" value="UniProtKB-KW"/>
</dbReference>
<feature type="compositionally biased region" description="Polar residues" evidence="12">
    <location>
        <begin position="689"/>
        <end position="707"/>
    </location>
</feature>
<dbReference type="Pfam" id="PF12169">
    <property type="entry name" value="DNA_pol3_gamma3"/>
    <property type="match status" value="1"/>
</dbReference>
<comment type="catalytic activity">
    <reaction evidence="11">
        <text>DNA(n) + a 2'-deoxyribonucleoside 5'-triphosphate = DNA(n+1) + diphosphate</text>
        <dbReference type="Rhea" id="RHEA:22508"/>
        <dbReference type="Rhea" id="RHEA-COMP:17339"/>
        <dbReference type="Rhea" id="RHEA-COMP:17340"/>
        <dbReference type="ChEBI" id="CHEBI:33019"/>
        <dbReference type="ChEBI" id="CHEBI:61560"/>
        <dbReference type="ChEBI" id="CHEBI:173112"/>
        <dbReference type="EC" id="2.7.7.7"/>
    </reaction>
</comment>
<dbReference type="Gene3D" id="3.40.50.300">
    <property type="entry name" value="P-loop containing nucleotide triphosphate hydrolases"/>
    <property type="match status" value="1"/>
</dbReference>
<feature type="compositionally biased region" description="Pro residues" evidence="12">
    <location>
        <begin position="838"/>
        <end position="847"/>
    </location>
</feature>
<feature type="region of interest" description="Disordered" evidence="12">
    <location>
        <begin position="535"/>
        <end position="957"/>
    </location>
</feature>
<feature type="compositionally biased region" description="Low complexity" evidence="12">
    <location>
        <begin position="848"/>
        <end position="914"/>
    </location>
</feature>
<reference evidence="14 15" key="1">
    <citation type="submission" date="2018-06" db="EMBL/GenBank/DDBJ databases">
        <authorList>
            <consortium name="Pathogen Informatics"/>
            <person name="Doyle S."/>
        </authorList>
    </citation>
    <scope>NUCLEOTIDE SEQUENCE [LARGE SCALE GENOMIC DNA]</scope>
    <source>
        <strain evidence="14 15">NCTC10254</strain>
    </source>
</reference>
<dbReference type="SUPFAM" id="SSF52540">
    <property type="entry name" value="P-loop containing nucleoside triphosphate hydrolases"/>
    <property type="match status" value="1"/>
</dbReference>
<dbReference type="Proteomes" id="UP000249886">
    <property type="component" value="Unassembled WGS sequence"/>
</dbReference>
<protein>
    <recommendedName>
        <fullName evidence="2">DNA-directed DNA polymerase</fullName>
        <ecNumber evidence="2">2.7.7.7</ecNumber>
    </recommendedName>
</protein>
<feature type="compositionally biased region" description="Pro residues" evidence="12">
    <location>
        <begin position="631"/>
        <end position="643"/>
    </location>
</feature>
<dbReference type="GO" id="GO:0003887">
    <property type="term" value="F:DNA-directed DNA polymerase activity"/>
    <property type="evidence" value="ECO:0007669"/>
    <property type="project" value="UniProtKB-KW"/>
</dbReference>
<dbReference type="AlphaFoldDB" id="A0A6H9XST7"/>
<dbReference type="PANTHER" id="PTHR11669:SF0">
    <property type="entry name" value="PROTEIN STICHEL-LIKE 2"/>
    <property type="match status" value="1"/>
</dbReference>
<dbReference type="Pfam" id="PF13177">
    <property type="entry name" value="DNA_pol3_delta2"/>
    <property type="match status" value="1"/>
</dbReference>
<dbReference type="InterPro" id="IPR003593">
    <property type="entry name" value="AAA+_ATPase"/>
</dbReference>
<keyword evidence="6" id="KW-0479">Metal-binding</keyword>
<dbReference type="EMBL" id="UARK01000001">
    <property type="protein sequence ID" value="SPW24290.1"/>
    <property type="molecule type" value="Genomic_DNA"/>
</dbReference>
<dbReference type="Gene3D" id="1.10.8.60">
    <property type="match status" value="1"/>
</dbReference>
<feature type="compositionally biased region" description="Pro residues" evidence="12">
    <location>
        <begin position="614"/>
        <end position="623"/>
    </location>
</feature>
<feature type="compositionally biased region" description="Basic residues" evidence="12">
    <location>
        <begin position="922"/>
        <end position="935"/>
    </location>
</feature>
<feature type="compositionally biased region" description="Pro residues" evidence="12">
    <location>
        <begin position="789"/>
        <end position="808"/>
    </location>
</feature>
<dbReference type="InterPro" id="IPR045085">
    <property type="entry name" value="HLD_clamp_pol_III_gamma_tau"/>
</dbReference>
<keyword evidence="3 14" id="KW-0808">Transferase</keyword>
<dbReference type="CDD" id="cd18137">
    <property type="entry name" value="HLD_clamp_pol_III_gamma_tau"/>
    <property type="match status" value="1"/>
</dbReference>
<evidence type="ECO:0000256" key="11">
    <source>
        <dbReference type="ARBA" id="ARBA00049244"/>
    </source>
</evidence>
<evidence type="ECO:0000256" key="10">
    <source>
        <dbReference type="ARBA" id="ARBA00022932"/>
    </source>
</evidence>
<dbReference type="GO" id="GO:0005524">
    <property type="term" value="F:ATP binding"/>
    <property type="evidence" value="ECO:0007669"/>
    <property type="project" value="UniProtKB-KW"/>
</dbReference>
<evidence type="ECO:0000256" key="4">
    <source>
        <dbReference type="ARBA" id="ARBA00022695"/>
    </source>
</evidence>
<feature type="compositionally biased region" description="Basic and acidic residues" evidence="12">
    <location>
        <begin position="393"/>
        <end position="434"/>
    </location>
</feature>
<keyword evidence="8" id="KW-0862">Zinc</keyword>
<comment type="similarity">
    <text evidence="1">Belongs to the DnaX/STICHEL family.</text>
</comment>
<feature type="compositionally biased region" description="Low complexity" evidence="12">
    <location>
        <begin position="746"/>
        <end position="763"/>
    </location>
</feature>
<evidence type="ECO:0000256" key="1">
    <source>
        <dbReference type="ARBA" id="ARBA00006360"/>
    </source>
</evidence>
<comment type="caution">
    <text evidence="14">The sequence shown here is derived from an EMBL/GenBank/DDBJ whole genome shotgun (WGS) entry which is preliminary data.</text>
</comment>
<dbReference type="GO" id="GO:0003677">
    <property type="term" value="F:DNA binding"/>
    <property type="evidence" value="ECO:0007669"/>
    <property type="project" value="InterPro"/>
</dbReference>
<keyword evidence="10" id="KW-0239">DNA-directed DNA polymerase</keyword>
<feature type="domain" description="AAA+ ATPase" evidence="13">
    <location>
        <begin position="34"/>
        <end position="177"/>
    </location>
</feature>
<evidence type="ECO:0000313" key="15">
    <source>
        <dbReference type="Proteomes" id="UP000249886"/>
    </source>
</evidence>
<evidence type="ECO:0000256" key="12">
    <source>
        <dbReference type="SAM" id="MobiDB-lite"/>
    </source>
</evidence>
<feature type="compositionally biased region" description="Low complexity" evidence="12">
    <location>
        <begin position="827"/>
        <end position="837"/>
    </location>
</feature>
<name>A0A6H9XST7_9CORY</name>
<dbReference type="GO" id="GO:0009360">
    <property type="term" value="C:DNA polymerase III complex"/>
    <property type="evidence" value="ECO:0007669"/>
    <property type="project" value="InterPro"/>
</dbReference>
<accession>A0A6H9XST7</accession>
<dbReference type="GeneID" id="84572922"/>
<keyword evidence="9" id="KW-0067">ATP-binding</keyword>